<evidence type="ECO:0000256" key="3">
    <source>
        <dbReference type="ARBA" id="ARBA00022448"/>
    </source>
</evidence>
<keyword evidence="4" id="KW-1003">Cell membrane</keyword>
<dbReference type="NCBIfam" id="TIGR00914">
    <property type="entry name" value="2A0601"/>
    <property type="match status" value="1"/>
</dbReference>
<evidence type="ECO:0000256" key="4">
    <source>
        <dbReference type="ARBA" id="ARBA00022475"/>
    </source>
</evidence>
<dbReference type="PANTHER" id="PTHR32063:SF24">
    <property type="entry name" value="CATION EFFLUX SYSTEM (ACRB_ACRD_ACRF FAMILY)"/>
    <property type="match status" value="1"/>
</dbReference>
<dbReference type="Proteomes" id="UP001431776">
    <property type="component" value="Unassembled WGS sequence"/>
</dbReference>
<dbReference type="InterPro" id="IPR004763">
    <property type="entry name" value="CusA-like"/>
</dbReference>
<dbReference type="Gene3D" id="3.30.70.1440">
    <property type="entry name" value="Multidrug efflux transporter AcrB pore domain"/>
    <property type="match status" value="1"/>
</dbReference>
<feature type="transmembrane region" description="Helical" evidence="8">
    <location>
        <begin position="921"/>
        <end position="944"/>
    </location>
</feature>
<feature type="transmembrane region" description="Helical" evidence="8">
    <location>
        <begin position="366"/>
        <end position="386"/>
    </location>
</feature>
<dbReference type="PRINTS" id="PR00702">
    <property type="entry name" value="ACRIFLAVINRP"/>
</dbReference>
<dbReference type="RefSeq" id="WP_349247209.1">
    <property type="nucleotide sequence ID" value="NZ_JASCXX010000056.1"/>
</dbReference>
<gene>
    <name evidence="9" type="ORF">QJ522_22260</name>
</gene>
<comment type="caution">
    <text evidence="9">The sequence shown here is derived from an EMBL/GenBank/DDBJ whole genome shotgun (WGS) entry which is preliminary data.</text>
</comment>
<dbReference type="InterPro" id="IPR027463">
    <property type="entry name" value="AcrB_DN_DC_subdom"/>
</dbReference>
<evidence type="ECO:0000256" key="7">
    <source>
        <dbReference type="ARBA" id="ARBA00023136"/>
    </source>
</evidence>
<feature type="transmembrane region" description="Helical" evidence="8">
    <location>
        <begin position="526"/>
        <end position="547"/>
    </location>
</feature>
<name>A0AAW6U1Q1_9BACT</name>
<comment type="subcellular location">
    <subcellularLocation>
        <location evidence="1">Cell membrane</location>
        <topology evidence="1">Multi-pass membrane protein</topology>
    </subcellularLocation>
</comment>
<feature type="transmembrane region" description="Helical" evidence="8">
    <location>
        <begin position="964"/>
        <end position="983"/>
    </location>
</feature>
<keyword evidence="10" id="KW-1185">Reference proteome</keyword>
<dbReference type="AlphaFoldDB" id="A0AAW6U1Q1"/>
<dbReference type="GO" id="GO:0005886">
    <property type="term" value="C:plasma membrane"/>
    <property type="evidence" value="ECO:0007669"/>
    <property type="project" value="UniProtKB-SubCell"/>
</dbReference>
<evidence type="ECO:0000256" key="2">
    <source>
        <dbReference type="ARBA" id="ARBA00010942"/>
    </source>
</evidence>
<evidence type="ECO:0000313" key="9">
    <source>
        <dbReference type="EMBL" id="MDI6451802.1"/>
    </source>
</evidence>
<evidence type="ECO:0000256" key="1">
    <source>
        <dbReference type="ARBA" id="ARBA00004651"/>
    </source>
</evidence>
<reference evidence="9" key="1">
    <citation type="submission" date="2023-05" db="EMBL/GenBank/DDBJ databases">
        <title>Anaerotaeda fermentans gen. nov., sp. nov., a novel anaerobic planctomycete of the new family within the order Sedimentisphaerales isolated from Taman Peninsula, Russia.</title>
        <authorList>
            <person name="Khomyakova M.A."/>
            <person name="Merkel A.Y."/>
            <person name="Slobodkin A.I."/>
        </authorList>
    </citation>
    <scope>NUCLEOTIDE SEQUENCE</scope>
    <source>
        <strain evidence="9">M17dextr</strain>
    </source>
</reference>
<comment type="similarity">
    <text evidence="2">Belongs to the resistance-nodulation-cell division (RND) (TC 2.A.6) family.</text>
</comment>
<dbReference type="Gene3D" id="1.20.1640.10">
    <property type="entry name" value="Multidrug efflux transporter AcrB transmembrane domain"/>
    <property type="match status" value="2"/>
</dbReference>
<feature type="transmembrane region" description="Helical" evidence="8">
    <location>
        <begin position="392"/>
        <end position="413"/>
    </location>
</feature>
<evidence type="ECO:0000256" key="6">
    <source>
        <dbReference type="ARBA" id="ARBA00022989"/>
    </source>
</evidence>
<evidence type="ECO:0000256" key="5">
    <source>
        <dbReference type="ARBA" id="ARBA00022692"/>
    </source>
</evidence>
<dbReference type="Gene3D" id="3.30.70.1430">
    <property type="entry name" value="Multidrug efflux transporter AcrB pore domain"/>
    <property type="match status" value="2"/>
</dbReference>
<dbReference type="Pfam" id="PF00873">
    <property type="entry name" value="ACR_tran"/>
    <property type="match status" value="1"/>
</dbReference>
<dbReference type="InterPro" id="IPR001036">
    <property type="entry name" value="Acrflvin-R"/>
</dbReference>
<feature type="transmembrane region" description="Helical" evidence="8">
    <location>
        <begin position="440"/>
        <end position="460"/>
    </location>
</feature>
<dbReference type="PANTHER" id="PTHR32063">
    <property type="match status" value="1"/>
</dbReference>
<feature type="transmembrane region" description="Helical" evidence="8">
    <location>
        <begin position="866"/>
        <end position="884"/>
    </location>
</feature>
<sequence length="1035" mass="112974">MIEQVIQFSFRYKLLILLLFVAVCGAGIYAFTHMPIDAFPDVSPKLVQVFAEVEGMAAEEVEQLISRPVEVAMMGIPGVKKIRSLSSHGLATVNVYFEDDVDIYFAHQQVAERIKLAEEGIPEGVNLPHGVEKGPVLSGMGKILMYYLDADEGYSTTDLRTLQDWVVKRDLQTVPGVAQVLSQGGFVRQYQVRVLPENLLKYDLTIDGVIEAIRRNNQNMGAGLVERGAEELMVRTLGQIADAQDIENIVLKSHRGHPVYVKDVALVGFGEAFRRGVASLNGGQEVAIGGVYKLHGANSFQVIQRVRDRIEEINRTLPPGVKVVVFHDQATLVRNTINTVRSALILGLILVSVTALAFLGNLRSTLVIVLSLPFSILLAFAVMYRYGFAGDLLSFGGVAIALGMIVDATIIMVEKIQSLLRDPSDHRSMREVIAAAGREVGQPIFFATAIIVIVFLPIFALQDVEGKMFRPLAFTVVVTMAGSLLYALVIAPILCGLLHRRDGGNPKPPQATVFHRLYRRVLEFSLNQGTAVMAVVLLMLALGWLTFQRLGREFVPTLQEGAIQVLAHMNPNISLKEIARTTTQIEKDILKTPEVEDVLSEIGYGEVGPHVHHTNYACMTITLRPRDQWKRGRTQEHLVSEISSRLEGYPGVSISFSQPIQHEVDGLVTGTGAQVVAKLFGPDLDVLKEKVAEIESVLSDIPGVADLQTDQFSGQTQVQIALDRDAIARHGLNSHQIQRTIQAAIGGSLVGTVFEQDRSSWINVRFDEPYRNDIEAIEGLLVRTAAGYTVPLRELARINTVTGLRQMTREDTRRFISVQCNVRGRDSGGFVEEAQQAVARAVSLPPGYALVWGGQFELQQAANRRLMIIVPITLFLVLTMLYMLFNSVRSVALIVLNIPLALVGGVFALKLAGANVSIPSSIGFIALFGAALTDGLVLISRFEYLRKQGLALRDAVVEGALSKLRPVMITTLTTAFGLLPLIFSSGVGSEIQRPLAIVVVGGLASSTLLTLIVLPTLYWHTAGSRKDVSAAAASA</sequence>
<evidence type="ECO:0000256" key="8">
    <source>
        <dbReference type="SAM" id="Phobius"/>
    </source>
</evidence>
<keyword evidence="5 8" id="KW-0812">Transmembrane</keyword>
<feature type="transmembrane region" description="Helical" evidence="8">
    <location>
        <begin position="891"/>
        <end position="909"/>
    </location>
</feature>
<dbReference type="SUPFAM" id="SSF82693">
    <property type="entry name" value="Multidrug efflux transporter AcrB pore domain, PN1, PN2, PC1 and PC2 subdomains"/>
    <property type="match status" value="3"/>
</dbReference>
<proteinExistence type="inferred from homology"/>
<keyword evidence="3" id="KW-0813">Transport</keyword>
<keyword evidence="6 8" id="KW-1133">Transmembrane helix</keyword>
<feature type="transmembrane region" description="Helical" evidence="8">
    <location>
        <begin position="472"/>
        <end position="498"/>
    </location>
</feature>
<dbReference type="GO" id="GO:0042910">
    <property type="term" value="F:xenobiotic transmembrane transporter activity"/>
    <property type="evidence" value="ECO:0007669"/>
    <property type="project" value="TreeGrafter"/>
</dbReference>
<accession>A0AAW6U1Q1</accession>
<feature type="transmembrane region" description="Helical" evidence="8">
    <location>
        <begin position="995"/>
        <end position="1019"/>
    </location>
</feature>
<evidence type="ECO:0000313" key="10">
    <source>
        <dbReference type="Proteomes" id="UP001431776"/>
    </source>
</evidence>
<dbReference type="Gene3D" id="3.30.2090.10">
    <property type="entry name" value="Multidrug efflux transporter AcrB TolC docking domain, DN and DC subdomains"/>
    <property type="match status" value="2"/>
</dbReference>
<dbReference type="EMBL" id="JASCXX010000056">
    <property type="protein sequence ID" value="MDI6451802.1"/>
    <property type="molecule type" value="Genomic_DNA"/>
</dbReference>
<feature type="transmembrane region" description="Helical" evidence="8">
    <location>
        <begin position="340"/>
        <end position="359"/>
    </location>
</feature>
<dbReference type="GO" id="GO:0008324">
    <property type="term" value="F:monoatomic cation transmembrane transporter activity"/>
    <property type="evidence" value="ECO:0007669"/>
    <property type="project" value="InterPro"/>
</dbReference>
<keyword evidence="7 8" id="KW-0472">Membrane</keyword>
<protein>
    <submittedName>
        <fullName evidence="9">CusA/CzcA family heavy metal efflux RND transporter</fullName>
    </submittedName>
</protein>
<dbReference type="SUPFAM" id="SSF82714">
    <property type="entry name" value="Multidrug efflux transporter AcrB TolC docking domain, DN and DC subdomains"/>
    <property type="match status" value="2"/>
</dbReference>
<organism evidence="9 10">
    <name type="scientific">Anaerobaca lacustris</name>
    <dbReference type="NCBI Taxonomy" id="3044600"/>
    <lineage>
        <taxon>Bacteria</taxon>
        <taxon>Pseudomonadati</taxon>
        <taxon>Planctomycetota</taxon>
        <taxon>Phycisphaerae</taxon>
        <taxon>Sedimentisphaerales</taxon>
        <taxon>Anaerobacaceae</taxon>
        <taxon>Anaerobaca</taxon>
    </lineage>
</organism>
<dbReference type="SUPFAM" id="SSF82866">
    <property type="entry name" value="Multidrug efflux transporter AcrB transmembrane domain"/>
    <property type="match status" value="2"/>
</dbReference>
<dbReference type="Gene3D" id="3.30.70.1320">
    <property type="entry name" value="Multidrug efflux transporter AcrB pore domain like"/>
    <property type="match status" value="1"/>
</dbReference>